<protein>
    <recommendedName>
        <fullName evidence="5">DUF5667 domain-containing protein</fullName>
    </recommendedName>
</protein>
<evidence type="ECO:0000313" key="3">
    <source>
        <dbReference type="EMBL" id="KAI1709135.1"/>
    </source>
</evidence>
<feature type="signal peptide" evidence="2">
    <location>
        <begin position="1"/>
        <end position="26"/>
    </location>
</feature>
<dbReference type="Proteomes" id="UP001201812">
    <property type="component" value="Unassembled WGS sequence"/>
</dbReference>
<gene>
    <name evidence="3" type="ORF">DdX_11533</name>
</gene>
<sequence length="224" mass="26063">MKLDFGHLRLILLLYYILLHINLSSATENKPAEDNAAQLAELPMAKINDKNVKKQARTAKPRNVMGNFYRQLESHISTVVEFSHMIVLAGERHTEKPKIDASKARGHFNELKALFIKDEEKKAIEEKKSFEIGFVELRAVARRLLEKGRHLEAEQKRYEQENRSEFRKKIKKIMPKFTDALKRTRKFMTRMSHFGKKYSKLNSKGNKKETELNPEKDAKQPGTA</sequence>
<feature type="chain" id="PRO_5042112731" description="DUF5667 domain-containing protein" evidence="2">
    <location>
        <begin position="27"/>
        <end position="224"/>
    </location>
</feature>
<keyword evidence="4" id="KW-1185">Reference proteome</keyword>
<accession>A0AAD4MW58</accession>
<dbReference type="AlphaFoldDB" id="A0AAD4MW58"/>
<feature type="region of interest" description="Disordered" evidence="1">
    <location>
        <begin position="193"/>
        <end position="224"/>
    </location>
</feature>
<evidence type="ECO:0000256" key="1">
    <source>
        <dbReference type="SAM" id="MobiDB-lite"/>
    </source>
</evidence>
<dbReference type="EMBL" id="JAKKPZ010000032">
    <property type="protein sequence ID" value="KAI1709135.1"/>
    <property type="molecule type" value="Genomic_DNA"/>
</dbReference>
<reference evidence="3" key="1">
    <citation type="submission" date="2022-01" db="EMBL/GenBank/DDBJ databases">
        <title>Genome Sequence Resource for Two Populations of Ditylenchus destructor, the Migratory Endoparasitic Phytonematode.</title>
        <authorList>
            <person name="Zhang H."/>
            <person name="Lin R."/>
            <person name="Xie B."/>
        </authorList>
    </citation>
    <scope>NUCLEOTIDE SEQUENCE</scope>
    <source>
        <strain evidence="3">BazhouSP</strain>
    </source>
</reference>
<name>A0AAD4MW58_9BILA</name>
<evidence type="ECO:0008006" key="5">
    <source>
        <dbReference type="Google" id="ProtNLM"/>
    </source>
</evidence>
<proteinExistence type="predicted"/>
<evidence type="ECO:0000313" key="4">
    <source>
        <dbReference type="Proteomes" id="UP001201812"/>
    </source>
</evidence>
<evidence type="ECO:0000256" key="2">
    <source>
        <dbReference type="SAM" id="SignalP"/>
    </source>
</evidence>
<organism evidence="3 4">
    <name type="scientific">Ditylenchus destructor</name>
    <dbReference type="NCBI Taxonomy" id="166010"/>
    <lineage>
        <taxon>Eukaryota</taxon>
        <taxon>Metazoa</taxon>
        <taxon>Ecdysozoa</taxon>
        <taxon>Nematoda</taxon>
        <taxon>Chromadorea</taxon>
        <taxon>Rhabditida</taxon>
        <taxon>Tylenchina</taxon>
        <taxon>Tylenchomorpha</taxon>
        <taxon>Sphaerularioidea</taxon>
        <taxon>Anguinidae</taxon>
        <taxon>Anguininae</taxon>
        <taxon>Ditylenchus</taxon>
    </lineage>
</organism>
<keyword evidence="2" id="KW-0732">Signal</keyword>
<feature type="compositionally biased region" description="Basic and acidic residues" evidence="1">
    <location>
        <begin position="206"/>
        <end position="224"/>
    </location>
</feature>
<comment type="caution">
    <text evidence="3">The sequence shown here is derived from an EMBL/GenBank/DDBJ whole genome shotgun (WGS) entry which is preliminary data.</text>
</comment>